<proteinExistence type="inferred from homology"/>
<keyword evidence="6 10" id="KW-0732">Signal</keyword>
<dbReference type="GO" id="GO:0005576">
    <property type="term" value="C:extracellular region"/>
    <property type="evidence" value="ECO:0007669"/>
    <property type="project" value="UniProtKB-SubCell"/>
</dbReference>
<evidence type="ECO:0000256" key="5">
    <source>
        <dbReference type="ARBA" id="ARBA00022622"/>
    </source>
</evidence>
<dbReference type="OrthoDB" id="5421216at2759"/>
<evidence type="ECO:0000313" key="13">
    <source>
        <dbReference type="Proteomes" id="UP000672032"/>
    </source>
</evidence>
<dbReference type="PROSITE" id="PS52012">
    <property type="entry name" value="CFEM"/>
    <property type="match status" value="1"/>
</dbReference>
<feature type="disulfide bond" evidence="9">
    <location>
        <begin position="54"/>
        <end position="87"/>
    </location>
</feature>
<evidence type="ECO:0000256" key="3">
    <source>
        <dbReference type="ARBA" id="ARBA00010031"/>
    </source>
</evidence>
<evidence type="ECO:0000256" key="6">
    <source>
        <dbReference type="ARBA" id="ARBA00022729"/>
    </source>
</evidence>
<keyword evidence="8" id="KW-0449">Lipoprotein</keyword>
<comment type="subcellular location">
    <subcellularLocation>
        <location evidence="1">Membrane</location>
        <topology evidence="1">Lipid-anchor</topology>
        <topology evidence="1">GPI-anchor</topology>
    </subcellularLocation>
    <subcellularLocation>
        <location evidence="2">Secreted</location>
    </subcellularLocation>
</comment>
<accession>A0A8A3PAB1</accession>
<evidence type="ECO:0000256" key="8">
    <source>
        <dbReference type="ARBA" id="ARBA00023288"/>
    </source>
</evidence>
<evidence type="ECO:0000313" key="12">
    <source>
        <dbReference type="EMBL" id="QSZ30827.1"/>
    </source>
</evidence>
<evidence type="ECO:0000256" key="2">
    <source>
        <dbReference type="ARBA" id="ARBA00004613"/>
    </source>
</evidence>
<keyword evidence="5" id="KW-0325">Glycoprotein</keyword>
<reference evidence="12" key="1">
    <citation type="submission" date="2020-10" db="EMBL/GenBank/DDBJ databases">
        <title>Genome Sequence of Monilinia vaccinii-corymbosi Sheds Light on Mummy Berry Disease Infection of Blueberry and Mating Type.</title>
        <authorList>
            <person name="Yow A.G."/>
            <person name="Zhang Y."/>
            <person name="Bansal K."/>
            <person name="Eacker S.M."/>
            <person name="Sullivan S."/>
            <person name="Liachko I."/>
            <person name="Cubeta M.A."/>
            <person name="Rollins J.A."/>
            <person name="Ashrafi H."/>
        </authorList>
    </citation>
    <scope>NUCLEOTIDE SEQUENCE</scope>
    <source>
        <strain evidence="12">RL-1</strain>
    </source>
</reference>
<evidence type="ECO:0000256" key="4">
    <source>
        <dbReference type="ARBA" id="ARBA00022525"/>
    </source>
</evidence>
<sequence length="223" mass="23962">MRRAVLLIAMAMVMANCPVISYGNFPAPGCATRCWENTKYVSKCTDKNKNTCLCHDAEYQNSVFKCLYSQCDTAHFGSALHHTITQCVGVADNMLLAVPPISNHDSLRRREAEYLRGVKLENLESIGGYPTPSALPAQSALPFASGVAFSSIPPLQYLTRDTVTRLATASVTSPADSVQTTHNTAPQLITASPLLYTGKTIKILPSMPLLLLLAAISGSCLAV</sequence>
<comment type="similarity">
    <text evidence="3">Belongs to the RBT5 family.</text>
</comment>
<protein>
    <recommendedName>
        <fullName evidence="11">CFEM domain-containing protein</fullName>
    </recommendedName>
</protein>
<evidence type="ECO:0000256" key="7">
    <source>
        <dbReference type="ARBA" id="ARBA00023157"/>
    </source>
</evidence>
<evidence type="ECO:0000259" key="11">
    <source>
        <dbReference type="PROSITE" id="PS52012"/>
    </source>
</evidence>
<keyword evidence="13" id="KW-1185">Reference proteome</keyword>
<gene>
    <name evidence="12" type="ORF">DSL72_000385</name>
</gene>
<keyword evidence="5" id="KW-0336">GPI-anchor</keyword>
<comment type="caution">
    <text evidence="9">Lacks conserved residue(s) required for the propagation of feature annotation.</text>
</comment>
<keyword evidence="7 9" id="KW-1015">Disulfide bond</keyword>
<feature type="chain" id="PRO_5032949859" description="CFEM domain-containing protein" evidence="10">
    <location>
        <begin position="16"/>
        <end position="223"/>
    </location>
</feature>
<dbReference type="GO" id="GO:0098552">
    <property type="term" value="C:side of membrane"/>
    <property type="evidence" value="ECO:0007669"/>
    <property type="project" value="UniProtKB-KW"/>
</dbReference>
<dbReference type="EMBL" id="CP063406">
    <property type="protein sequence ID" value="QSZ30827.1"/>
    <property type="molecule type" value="Genomic_DNA"/>
</dbReference>
<feature type="domain" description="CFEM" evidence="11">
    <location>
        <begin position="2"/>
        <end position="114"/>
    </location>
</feature>
<dbReference type="InterPro" id="IPR008427">
    <property type="entry name" value="Extracellular_membr_CFEM_dom"/>
</dbReference>
<evidence type="ECO:0000256" key="1">
    <source>
        <dbReference type="ARBA" id="ARBA00004589"/>
    </source>
</evidence>
<organism evidence="12 13">
    <name type="scientific">Monilinia vaccinii-corymbosi</name>
    <dbReference type="NCBI Taxonomy" id="61207"/>
    <lineage>
        <taxon>Eukaryota</taxon>
        <taxon>Fungi</taxon>
        <taxon>Dikarya</taxon>
        <taxon>Ascomycota</taxon>
        <taxon>Pezizomycotina</taxon>
        <taxon>Leotiomycetes</taxon>
        <taxon>Helotiales</taxon>
        <taxon>Sclerotiniaceae</taxon>
        <taxon>Monilinia</taxon>
    </lineage>
</organism>
<dbReference type="Pfam" id="PF05730">
    <property type="entry name" value="CFEM"/>
    <property type="match status" value="1"/>
</dbReference>
<keyword evidence="5" id="KW-0472">Membrane</keyword>
<dbReference type="Proteomes" id="UP000672032">
    <property type="component" value="Chromosome 2"/>
</dbReference>
<feature type="signal peptide" evidence="10">
    <location>
        <begin position="1"/>
        <end position="15"/>
    </location>
</feature>
<evidence type="ECO:0000256" key="9">
    <source>
        <dbReference type="PROSITE-ProRule" id="PRU01356"/>
    </source>
</evidence>
<name>A0A8A3PAB1_9HELO</name>
<evidence type="ECO:0000256" key="10">
    <source>
        <dbReference type="SAM" id="SignalP"/>
    </source>
</evidence>
<keyword evidence="4" id="KW-0964">Secreted</keyword>
<dbReference type="AlphaFoldDB" id="A0A8A3PAB1"/>